<organism evidence="1 2">
    <name type="scientific">Neurospora intermedia</name>
    <dbReference type="NCBI Taxonomy" id="5142"/>
    <lineage>
        <taxon>Eukaryota</taxon>
        <taxon>Fungi</taxon>
        <taxon>Dikarya</taxon>
        <taxon>Ascomycota</taxon>
        <taxon>Pezizomycotina</taxon>
        <taxon>Sordariomycetes</taxon>
        <taxon>Sordariomycetidae</taxon>
        <taxon>Sordariales</taxon>
        <taxon>Sordariaceae</taxon>
        <taxon>Neurospora</taxon>
    </lineage>
</organism>
<protein>
    <submittedName>
        <fullName evidence="1">Uncharacterized protein</fullName>
    </submittedName>
</protein>
<name>A0ABR3D8R0_NEUIN</name>
<reference evidence="1 2" key="1">
    <citation type="submission" date="2023-09" db="EMBL/GenBank/DDBJ databases">
        <title>Multi-omics analysis of a traditional fermented food reveals byproduct-associated fungal strains for waste-to-food upcycling.</title>
        <authorList>
            <consortium name="Lawrence Berkeley National Laboratory"/>
            <person name="Rekdal V.M."/>
            <person name="Villalobos-Escobedo J.M."/>
            <person name="Rodriguez-Valeron N."/>
            <person name="Garcia M.O."/>
            <person name="Vasquez D.P."/>
            <person name="Damayanti I."/>
            <person name="Sorensen P.M."/>
            <person name="Baidoo E.E."/>
            <person name="De Carvalho A.C."/>
            <person name="Riley R."/>
            <person name="Lipzen A."/>
            <person name="He G."/>
            <person name="Yan M."/>
            <person name="Haridas S."/>
            <person name="Daum C."/>
            <person name="Yoshinaga Y."/>
            <person name="Ng V."/>
            <person name="Grigoriev I.V."/>
            <person name="Munk R."/>
            <person name="Nuraida L."/>
            <person name="Wijaya C.H."/>
            <person name="Morales P.-C."/>
            <person name="Keasling J.D."/>
        </authorList>
    </citation>
    <scope>NUCLEOTIDE SEQUENCE [LARGE SCALE GENOMIC DNA]</scope>
    <source>
        <strain evidence="1 2">FGSC 2613</strain>
    </source>
</reference>
<dbReference type="EMBL" id="JAVLET010000006">
    <property type="protein sequence ID" value="KAL0469066.1"/>
    <property type="molecule type" value="Genomic_DNA"/>
</dbReference>
<evidence type="ECO:0000313" key="1">
    <source>
        <dbReference type="EMBL" id="KAL0469066.1"/>
    </source>
</evidence>
<accession>A0ABR3D8R0</accession>
<keyword evidence="2" id="KW-1185">Reference proteome</keyword>
<proteinExistence type="predicted"/>
<evidence type="ECO:0000313" key="2">
    <source>
        <dbReference type="Proteomes" id="UP001451303"/>
    </source>
</evidence>
<dbReference type="Proteomes" id="UP001451303">
    <property type="component" value="Unassembled WGS sequence"/>
</dbReference>
<gene>
    <name evidence="1" type="ORF">QR685DRAFT_529644</name>
</gene>
<comment type="caution">
    <text evidence="1">The sequence shown here is derived from an EMBL/GenBank/DDBJ whole genome shotgun (WGS) entry which is preliminary data.</text>
</comment>
<sequence length="85" mass="9997">MVLSRVFICELLVWSDSTSINLTKLREDRRLVSMWKYCLMLCNSTSRSRGRTRWTKDVAMIDRERGIWAWLHSSSPGLSQQVISF</sequence>